<dbReference type="eggNOG" id="ENOG502Z8MS">
    <property type="taxonomic scope" value="Bacteria"/>
</dbReference>
<dbReference type="STRING" id="1133849.O3I_001945"/>
<name>K0ELP3_NOCB7</name>
<reference evidence="2 3" key="1">
    <citation type="journal article" date="2012" name="J. Bacteriol.">
        <title>Complete genome sequence of Nocardia brasiliensis HUJEG-1.</title>
        <authorList>
            <person name="Vera-Cabrera L."/>
            <person name="Ortiz-Lopez R."/>
            <person name="Elizondo-Gonzalez R."/>
            <person name="Perez-Maya A.A."/>
            <person name="Ocampo-Candiani J."/>
        </authorList>
    </citation>
    <scope>NUCLEOTIDE SEQUENCE [LARGE SCALE GENOMIC DNA]</scope>
    <source>
        <strain evidence="3">ATCC 700358</strain>
    </source>
</reference>
<feature type="region of interest" description="Disordered" evidence="1">
    <location>
        <begin position="1"/>
        <end position="21"/>
    </location>
</feature>
<accession>K0ELP3</accession>
<organism evidence="2 3">
    <name type="scientific">Nocardia brasiliensis (strain ATCC 700358 / HUJEG-1)</name>
    <dbReference type="NCBI Taxonomy" id="1133849"/>
    <lineage>
        <taxon>Bacteria</taxon>
        <taxon>Bacillati</taxon>
        <taxon>Actinomycetota</taxon>
        <taxon>Actinomycetes</taxon>
        <taxon>Mycobacteriales</taxon>
        <taxon>Nocardiaceae</taxon>
        <taxon>Nocardia</taxon>
    </lineage>
</organism>
<evidence type="ECO:0008006" key="4">
    <source>
        <dbReference type="Google" id="ProtNLM"/>
    </source>
</evidence>
<evidence type="ECO:0000313" key="3">
    <source>
        <dbReference type="Proteomes" id="UP000006304"/>
    </source>
</evidence>
<evidence type="ECO:0000256" key="1">
    <source>
        <dbReference type="SAM" id="MobiDB-lite"/>
    </source>
</evidence>
<gene>
    <name evidence="2" type="ORF">O3I_001945</name>
</gene>
<protein>
    <recommendedName>
        <fullName evidence="4">Replication initiator protein</fullName>
    </recommendedName>
</protein>
<dbReference type="AlphaFoldDB" id="K0ELP3"/>
<feature type="compositionally biased region" description="Basic and acidic residues" evidence="1">
    <location>
        <begin position="1"/>
        <end position="15"/>
    </location>
</feature>
<dbReference type="EMBL" id="CP003876">
    <property type="protein sequence ID" value="AFT98351.1"/>
    <property type="molecule type" value="Genomic_DNA"/>
</dbReference>
<dbReference type="HOGENOM" id="CLU_537234_0_0_11"/>
<sequence>MAVHLDDVSHEHDSDSQASGRGPSFLEIAVAAADRHGVCVRPVVLEQTDTVTGRTTFVPVPCGARLESRCGPCARKAQALRKAQCREGWHLTEEPTPARTRATYDHEGLLLYRADLAALLAEGVEHEAAELRAEIAWADKQLTVLGMRGSPPAETEETHAGGDSSVEESSRRRRSTRRRQDAPGLPRADVSERTVGRALGGHISSMFVTLTMPSYGKVHGDGAARDPDAYDYRRAAWDAITCARLFSRWIQNLRRVVGWNVQYFAVVEPQRRGAPHLHVALRGAIPRAVLHKVHQATYHQVWWPPAEQMRYPGKVVPMWDTEHATFVDPVSRKPLESWGEAVDAIGPDDVPAHTARFGPRIDIQGIAAGTPAADTAIGYLCKYLTKSVTEVLRARTACQQDHYDRLHVALCRTPCSPRCAIWLLYGIIPKGATSKTVPGVCKARAHRRETLALPGNRVLTSEQWTGKTLGDHKADRLEFVRRTLAAVGIDKPAQDPRRYVWATIAPGTRTPSRAKLLLAAISQRITWRAEYDRALYAAQHPDGDGRGSAIRAGATIAIEQTGSKTTDLDHSGATDVS</sequence>
<dbReference type="Pfam" id="PF20199">
    <property type="entry name" value="RepSA"/>
    <property type="match status" value="1"/>
</dbReference>
<proteinExistence type="predicted"/>
<feature type="region of interest" description="Disordered" evidence="1">
    <location>
        <begin position="147"/>
        <end position="193"/>
    </location>
</feature>
<dbReference type="Proteomes" id="UP000006304">
    <property type="component" value="Chromosome"/>
</dbReference>
<dbReference type="RefSeq" id="WP_014981214.1">
    <property type="nucleotide sequence ID" value="NC_018681.1"/>
</dbReference>
<evidence type="ECO:0000313" key="2">
    <source>
        <dbReference type="EMBL" id="AFT98351.1"/>
    </source>
</evidence>
<dbReference type="InterPro" id="IPR046828">
    <property type="entry name" value="RepSA"/>
</dbReference>
<keyword evidence="3" id="KW-1185">Reference proteome</keyword>
<dbReference type="KEGG" id="nbr:O3I_001945"/>